<gene>
    <name evidence="2" type="ORF">LIER_39361</name>
</gene>
<dbReference type="InterPro" id="IPR044730">
    <property type="entry name" value="RNase_H-like_dom_plant"/>
</dbReference>
<dbReference type="Pfam" id="PF13456">
    <property type="entry name" value="RVT_3"/>
    <property type="match status" value="1"/>
</dbReference>
<comment type="caution">
    <text evidence="2">The sequence shown here is derived from an EMBL/GenBank/DDBJ whole genome shotgun (WGS) entry which is preliminary data.</text>
</comment>
<dbReference type="GO" id="GO:0003676">
    <property type="term" value="F:nucleic acid binding"/>
    <property type="evidence" value="ECO:0007669"/>
    <property type="project" value="InterPro"/>
</dbReference>
<sequence>MGNESFGCGGTSNTGRITLAWRLNHRHVELESDSKQLVHILRGEQKTPIEVEVIVGDILYLTSHIKVNIKFVRRAINKAAHVIAHWEHMGSIEAKWLFTPPFWLIPAL</sequence>
<dbReference type="InterPro" id="IPR053151">
    <property type="entry name" value="RNase_H-like"/>
</dbReference>
<dbReference type="Proteomes" id="UP001454036">
    <property type="component" value="Unassembled WGS sequence"/>
</dbReference>
<reference evidence="2 3" key="1">
    <citation type="submission" date="2024-01" db="EMBL/GenBank/DDBJ databases">
        <title>The complete chloroplast genome sequence of Lithospermum erythrorhizon: insights into the phylogenetic relationship among Boraginaceae species and the maternal lineages of purple gromwells.</title>
        <authorList>
            <person name="Okada T."/>
            <person name="Watanabe K."/>
        </authorList>
    </citation>
    <scope>NUCLEOTIDE SEQUENCE [LARGE SCALE GENOMIC DNA]</scope>
</reference>
<dbReference type="EMBL" id="BAABME010021032">
    <property type="protein sequence ID" value="GAA0162170.1"/>
    <property type="molecule type" value="Genomic_DNA"/>
</dbReference>
<dbReference type="InterPro" id="IPR002156">
    <property type="entry name" value="RNaseH_domain"/>
</dbReference>
<dbReference type="PANTHER" id="PTHR47723:SF19">
    <property type="entry name" value="POLYNUCLEOTIDYL TRANSFERASE, RIBONUCLEASE H-LIKE SUPERFAMILY PROTEIN"/>
    <property type="match status" value="1"/>
</dbReference>
<evidence type="ECO:0000259" key="1">
    <source>
        <dbReference type="Pfam" id="PF13456"/>
    </source>
</evidence>
<proteinExistence type="predicted"/>
<dbReference type="PANTHER" id="PTHR47723">
    <property type="entry name" value="OS05G0353850 PROTEIN"/>
    <property type="match status" value="1"/>
</dbReference>
<keyword evidence="3" id="KW-1185">Reference proteome</keyword>
<accession>A0AAV3QHN8</accession>
<evidence type="ECO:0000313" key="3">
    <source>
        <dbReference type="Proteomes" id="UP001454036"/>
    </source>
</evidence>
<dbReference type="AlphaFoldDB" id="A0AAV3QHN8"/>
<dbReference type="GO" id="GO:0004523">
    <property type="term" value="F:RNA-DNA hybrid ribonuclease activity"/>
    <property type="evidence" value="ECO:0007669"/>
    <property type="project" value="InterPro"/>
</dbReference>
<feature type="domain" description="RNase H type-1" evidence="1">
    <location>
        <begin position="18"/>
        <end position="86"/>
    </location>
</feature>
<evidence type="ECO:0000313" key="2">
    <source>
        <dbReference type="EMBL" id="GAA0162170.1"/>
    </source>
</evidence>
<protein>
    <recommendedName>
        <fullName evidence="1">RNase H type-1 domain-containing protein</fullName>
    </recommendedName>
</protein>
<dbReference type="CDD" id="cd06222">
    <property type="entry name" value="RNase_H_like"/>
    <property type="match status" value="1"/>
</dbReference>
<organism evidence="2 3">
    <name type="scientific">Lithospermum erythrorhizon</name>
    <name type="common">Purple gromwell</name>
    <name type="synonym">Lithospermum officinale var. erythrorhizon</name>
    <dbReference type="NCBI Taxonomy" id="34254"/>
    <lineage>
        <taxon>Eukaryota</taxon>
        <taxon>Viridiplantae</taxon>
        <taxon>Streptophyta</taxon>
        <taxon>Embryophyta</taxon>
        <taxon>Tracheophyta</taxon>
        <taxon>Spermatophyta</taxon>
        <taxon>Magnoliopsida</taxon>
        <taxon>eudicotyledons</taxon>
        <taxon>Gunneridae</taxon>
        <taxon>Pentapetalae</taxon>
        <taxon>asterids</taxon>
        <taxon>lamiids</taxon>
        <taxon>Boraginales</taxon>
        <taxon>Boraginaceae</taxon>
        <taxon>Boraginoideae</taxon>
        <taxon>Lithospermeae</taxon>
        <taxon>Lithospermum</taxon>
    </lineage>
</organism>
<name>A0AAV3QHN8_LITER</name>